<comment type="caution">
    <text evidence="1">The sequence shown here is derived from an EMBL/GenBank/DDBJ whole genome shotgun (WGS) entry which is preliminary data.</text>
</comment>
<dbReference type="OrthoDB" id="348678at2759"/>
<organism evidence="1 2">
    <name type="scientific">Jimgerdemannia flammicorona</name>
    <dbReference type="NCBI Taxonomy" id="994334"/>
    <lineage>
        <taxon>Eukaryota</taxon>
        <taxon>Fungi</taxon>
        <taxon>Fungi incertae sedis</taxon>
        <taxon>Mucoromycota</taxon>
        <taxon>Mucoromycotina</taxon>
        <taxon>Endogonomycetes</taxon>
        <taxon>Endogonales</taxon>
        <taxon>Endogonaceae</taxon>
        <taxon>Jimgerdemannia</taxon>
    </lineage>
</organism>
<sequence>QFAEEFANIIHGHFTDHTNDDLLTFIVYNQTSMGNYSLITLTGSSLSHIDLSTNPIITVLNNALSVIPINNPTLYVYNFETNSHKFGILVNWTQYYVNLIAVNNKDKIV</sequence>
<gene>
    <name evidence="1" type="ORF">BC936DRAFT_148860</name>
</gene>
<keyword evidence="2" id="KW-1185">Reference proteome</keyword>
<accession>A0A433D262</accession>
<feature type="non-terminal residue" evidence="1">
    <location>
        <position position="1"/>
    </location>
</feature>
<reference evidence="1 2" key="1">
    <citation type="journal article" date="2018" name="New Phytol.">
        <title>Phylogenomics of Endogonaceae and evolution of mycorrhizas within Mucoromycota.</title>
        <authorList>
            <person name="Chang Y."/>
            <person name="Desiro A."/>
            <person name="Na H."/>
            <person name="Sandor L."/>
            <person name="Lipzen A."/>
            <person name="Clum A."/>
            <person name="Barry K."/>
            <person name="Grigoriev I.V."/>
            <person name="Martin F.M."/>
            <person name="Stajich J.E."/>
            <person name="Smith M.E."/>
            <person name="Bonito G."/>
            <person name="Spatafora J.W."/>
        </authorList>
    </citation>
    <scope>NUCLEOTIDE SEQUENCE [LARGE SCALE GENOMIC DNA]</scope>
    <source>
        <strain evidence="1 2">GMNB39</strain>
    </source>
</reference>
<evidence type="ECO:0000313" key="1">
    <source>
        <dbReference type="EMBL" id="RUP44922.1"/>
    </source>
</evidence>
<dbReference type="Proteomes" id="UP000268093">
    <property type="component" value="Unassembled WGS sequence"/>
</dbReference>
<dbReference type="EMBL" id="RBNI01008149">
    <property type="protein sequence ID" value="RUP44922.1"/>
    <property type="molecule type" value="Genomic_DNA"/>
</dbReference>
<dbReference type="AlphaFoldDB" id="A0A433D262"/>
<protein>
    <submittedName>
        <fullName evidence="1">Uncharacterized protein</fullName>
    </submittedName>
</protein>
<name>A0A433D262_9FUNG</name>
<evidence type="ECO:0000313" key="2">
    <source>
        <dbReference type="Proteomes" id="UP000268093"/>
    </source>
</evidence>
<proteinExistence type="predicted"/>